<sequence length="128" mass="14137">MLVVTNNEKVRAVYGSLCPLQFVDGGHVDVLKTVRDLVHKGHKLLTHPLAGSVKPNETPFRSVALTEETGSVDMESLELIEGALGMLRQFKPRFQRGEDAPPAMREDFAEIDFRLIDGAIAPQLKKGE</sequence>
<comment type="caution">
    <text evidence="1">The sequence shown here is derived from an EMBL/GenBank/DDBJ whole genome shotgun (WGS) entry which is preliminary data.</text>
</comment>
<organism evidence="1 2">
    <name type="scientific">Candidatus Flavonifractor merdigallinarum</name>
    <dbReference type="NCBI Taxonomy" id="2838589"/>
    <lineage>
        <taxon>Bacteria</taxon>
        <taxon>Bacillati</taxon>
        <taxon>Bacillota</taxon>
        <taxon>Clostridia</taxon>
        <taxon>Eubacteriales</taxon>
        <taxon>Oscillospiraceae</taxon>
        <taxon>Flavonifractor</taxon>
    </lineage>
</organism>
<evidence type="ECO:0000313" key="1">
    <source>
        <dbReference type="EMBL" id="HIY22586.1"/>
    </source>
</evidence>
<accession>A0A9D1YDX3</accession>
<name>A0A9D1YDX3_9FIRM</name>
<dbReference type="NCBIfam" id="NF038093">
    <property type="entry name" value="GrdX"/>
    <property type="match status" value="1"/>
</dbReference>
<proteinExistence type="predicted"/>
<dbReference type="Proteomes" id="UP000823868">
    <property type="component" value="Unassembled WGS sequence"/>
</dbReference>
<gene>
    <name evidence="1" type="ORF">H9841_11890</name>
</gene>
<protein>
    <submittedName>
        <fullName evidence="1">GrdX family protein</fullName>
    </submittedName>
</protein>
<reference evidence="1" key="1">
    <citation type="journal article" date="2021" name="PeerJ">
        <title>Extensive microbial diversity within the chicken gut microbiome revealed by metagenomics and culture.</title>
        <authorList>
            <person name="Gilroy R."/>
            <person name="Ravi A."/>
            <person name="Getino M."/>
            <person name="Pursley I."/>
            <person name="Horton D.L."/>
            <person name="Alikhan N.F."/>
            <person name="Baker D."/>
            <person name="Gharbi K."/>
            <person name="Hall N."/>
            <person name="Watson M."/>
            <person name="Adriaenssens E.M."/>
            <person name="Foster-Nyarko E."/>
            <person name="Jarju S."/>
            <person name="Secka A."/>
            <person name="Antonio M."/>
            <person name="Oren A."/>
            <person name="Chaudhuri R.R."/>
            <person name="La Ragione R."/>
            <person name="Hildebrand F."/>
            <person name="Pallen M.J."/>
        </authorList>
    </citation>
    <scope>NUCLEOTIDE SEQUENCE</scope>
    <source>
        <strain evidence="1">ChiBcec16_6824</strain>
    </source>
</reference>
<dbReference type="AlphaFoldDB" id="A0A9D1YDX3"/>
<evidence type="ECO:0000313" key="2">
    <source>
        <dbReference type="Proteomes" id="UP000823868"/>
    </source>
</evidence>
<reference evidence="1" key="2">
    <citation type="submission" date="2021-04" db="EMBL/GenBank/DDBJ databases">
        <authorList>
            <person name="Gilroy R."/>
        </authorList>
    </citation>
    <scope>NUCLEOTIDE SEQUENCE</scope>
    <source>
        <strain evidence="1">ChiBcec16_6824</strain>
    </source>
</reference>
<dbReference type="EMBL" id="DXDX01000216">
    <property type="protein sequence ID" value="HIY22586.1"/>
    <property type="molecule type" value="Genomic_DNA"/>
</dbReference>
<dbReference type="InterPro" id="IPR047735">
    <property type="entry name" value="GrdX-like"/>
</dbReference>